<gene>
    <name evidence="12" type="ORF">ATZ36_07845</name>
</gene>
<feature type="domain" description="Lumazine-binding" evidence="11">
    <location>
        <begin position="91"/>
        <end position="187"/>
    </location>
</feature>
<dbReference type="Gene3D" id="2.40.30.20">
    <property type="match status" value="2"/>
</dbReference>
<dbReference type="InterPro" id="IPR023366">
    <property type="entry name" value="ATP_synth_asu-like_sf"/>
</dbReference>
<keyword evidence="7" id="KW-0808">Transferase</keyword>
<evidence type="ECO:0000256" key="3">
    <source>
        <dbReference type="ARBA" id="ARBA00004887"/>
    </source>
</evidence>
<dbReference type="EMBL" id="LNVX01000584">
    <property type="protein sequence ID" value="OEG69721.1"/>
    <property type="molecule type" value="Genomic_DNA"/>
</dbReference>
<evidence type="ECO:0000256" key="8">
    <source>
        <dbReference type="ARBA" id="ARBA00022737"/>
    </source>
</evidence>
<dbReference type="InterPro" id="IPR001783">
    <property type="entry name" value="Lumazine-bd"/>
</dbReference>
<dbReference type="NCBIfam" id="NF006767">
    <property type="entry name" value="PRK09289.1"/>
    <property type="match status" value="1"/>
</dbReference>
<feature type="domain" description="Lumazine-binding" evidence="11">
    <location>
        <begin position="1"/>
        <end position="90"/>
    </location>
</feature>
<reference evidence="12 13" key="1">
    <citation type="submission" date="2015-11" db="EMBL/GenBank/DDBJ databases">
        <title>Evidence for parallel genomic evolution in an endosymbiosis of termite gut flagellates.</title>
        <authorList>
            <person name="Zheng H."/>
        </authorList>
    </citation>
    <scope>NUCLEOTIDE SEQUENCE [LARGE SCALE GENOMIC DNA]</scope>
    <source>
        <strain evidence="12 13">CET450</strain>
    </source>
</reference>
<protein>
    <recommendedName>
        <fullName evidence="5 9">Riboflavin synthase</fullName>
        <ecNumber evidence="4 9">2.5.1.9</ecNumber>
    </recommendedName>
</protein>
<evidence type="ECO:0000256" key="7">
    <source>
        <dbReference type="ARBA" id="ARBA00022679"/>
    </source>
</evidence>
<evidence type="ECO:0000313" key="12">
    <source>
        <dbReference type="EMBL" id="OEG69721.1"/>
    </source>
</evidence>
<evidence type="ECO:0000256" key="6">
    <source>
        <dbReference type="ARBA" id="ARBA00022619"/>
    </source>
</evidence>
<dbReference type="InterPro" id="IPR026017">
    <property type="entry name" value="Lumazine-bd_dom"/>
</dbReference>
<dbReference type="PANTHER" id="PTHR21098">
    <property type="entry name" value="RIBOFLAVIN SYNTHASE ALPHA CHAIN"/>
    <property type="match status" value="1"/>
</dbReference>
<dbReference type="SUPFAM" id="SSF63380">
    <property type="entry name" value="Riboflavin synthase domain-like"/>
    <property type="match status" value="2"/>
</dbReference>
<keyword evidence="8" id="KW-0677">Repeat</keyword>
<sequence length="205" mass="22305">MFTGLIEDIGIVKNISGSKIEIETKLDGIAKGDSISVNGVCLTAVFVNKGCFAADYSPVTDRITTLSKLKQNSKVNLERAIKLSSRLGGHLVSGHVDGTAEIKEIKNLRQFFRIVFSCGENISAHCVGKGSVAVDGISLTLSAVLVSGFEIFIIPETFNNTIMQFKKEGDKVNIETDIIAKYVEKFTNKKTNKISLEILKENGFV</sequence>
<dbReference type="GO" id="GO:0009231">
    <property type="term" value="P:riboflavin biosynthetic process"/>
    <property type="evidence" value="ECO:0007669"/>
    <property type="project" value="UniProtKB-KW"/>
</dbReference>
<keyword evidence="13" id="KW-1185">Reference proteome</keyword>
<evidence type="ECO:0000256" key="1">
    <source>
        <dbReference type="ARBA" id="ARBA00000968"/>
    </source>
</evidence>
<dbReference type="FunFam" id="2.40.30.20:FF:000004">
    <property type="entry name" value="Riboflavin synthase, alpha subunit"/>
    <property type="match status" value="1"/>
</dbReference>
<name>A0A1E5IH12_ENDTX</name>
<feature type="repeat" description="Lumazine-binding" evidence="10">
    <location>
        <begin position="1"/>
        <end position="90"/>
    </location>
</feature>
<evidence type="ECO:0000256" key="5">
    <source>
        <dbReference type="ARBA" id="ARBA00013950"/>
    </source>
</evidence>
<dbReference type="InterPro" id="IPR017938">
    <property type="entry name" value="Riboflavin_synthase-like_b-brl"/>
</dbReference>
<dbReference type="CDD" id="cd00402">
    <property type="entry name" value="Riboflavin_synthase_like"/>
    <property type="match status" value="1"/>
</dbReference>
<comment type="function">
    <text evidence="2">Catalyzes the dismutation of two molecules of 6,7-dimethyl-8-ribityllumazine, resulting in the formation of riboflavin and 5-amino-6-(D-ribitylamino)uracil.</text>
</comment>
<dbReference type="PIRSF" id="PIRSF000498">
    <property type="entry name" value="Riboflavin_syn_A"/>
    <property type="match status" value="1"/>
</dbReference>
<comment type="pathway">
    <text evidence="3">Cofactor biosynthesis; riboflavin biosynthesis; riboflavin from 2-hydroxy-3-oxobutyl phosphate and 5-amino-6-(D-ribitylamino)uracil: step 2/2.</text>
</comment>
<evidence type="ECO:0000313" key="13">
    <source>
        <dbReference type="Proteomes" id="UP000095237"/>
    </source>
</evidence>
<evidence type="ECO:0000256" key="10">
    <source>
        <dbReference type="PROSITE-ProRule" id="PRU00524"/>
    </source>
</evidence>
<comment type="catalytic activity">
    <reaction evidence="1">
        <text>2 6,7-dimethyl-8-(1-D-ribityl)lumazine + H(+) = 5-amino-6-(D-ribitylamino)uracil + riboflavin</text>
        <dbReference type="Rhea" id="RHEA:20772"/>
        <dbReference type="ChEBI" id="CHEBI:15378"/>
        <dbReference type="ChEBI" id="CHEBI:15934"/>
        <dbReference type="ChEBI" id="CHEBI:57986"/>
        <dbReference type="ChEBI" id="CHEBI:58201"/>
        <dbReference type="EC" id="2.5.1.9"/>
    </reaction>
</comment>
<evidence type="ECO:0000256" key="4">
    <source>
        <dbReference type="ARBA" id="ARBA00012827"/>
    </source>
</evidence>
<proteinExistence type="predicted"/>
<accession>A0A1E5IH12</accession>
<evidence type="ECO:0000256" key="9">
    <source>
        <dbReference type="NCBIfam" id="TIGR00187"/>
    </source>
</evidence>
<comment type="caution">
    <text evidence="12">The sequence shown here is derived from an EMBL/GenBank/DDBJ whole genome shotgun (WGS) entry which is preliminary data.</text>
</comment>
<organism evidence="12 13">
    <name type="scientific">Endomicrobium trichonymphae</name>
    <dbReference type="NCBI Taxonomy" id="1408204"/>
    <lineage>
        <taxon>Bacteria</taxon>
        <taxon>Pseudomonadati</taxon>
        <taxon>Elusimicrobiota</taxon>
        <taxon>Endomicrobiia</taxon>
        <taxon>Endomicrobiales</taxon>
        <taxon>Endomicrobiaceae</taxon>
        <taxon>Candidatus Endomicrobiellum</taxon>
    </lineage>
</organism>
<dbReference type="EC" id="2.5.1.9" evidence="4 9"/>
<dbReference type="AlphaFoldDB" id="A0A1E5IH12"/>
<evidence type="ECO:0000259" key="11">
    <source>
        <dbReference type="PROSITE" id="PS51177"/>
    </source>
</evidence>
<feature type="repeat" description="Lumazine-binding" evidence="10">
    <location>
        <begin position="91"/>
        <end position="187"/>
    </location>
</feature>
<keyword evidence="6" id="KW-0686">Riboflavin biosynthesis</keyword>
<dbReference type="Proteomes" id="UP000095237">
    <property type="component" value="Unassembled WGS sequence"/>
</dbReference>
<dbReference type="GO" id="GO:0004746">
    <property type="term" value="F:riboflavin synthase activity"/>
    <property type="evidence" value="ECO:0007669"/>
    <property type="project" value="UniProtKB-UniRule"/>
</dbReference>
<dbReference type="NCBIfam" id="TIGR00187">
    <property type="entry name" value="ribE"/>
    <property type="match status" value="1"/>
</dbReference>
<dbReference type="Pfam" id="PF00677">
    <property type="entry name" value="Lum_binding"/>
    <property type="match status" value="2"/>
</dbReference>
<dbReference type="PROSITE" id="PS51177">
    <property type="entry name" value="LUMAZINE_BIND"/>
    <property type="match status" value="2"/>
</dbReference>
<evidence type="ECO:0000256" key="2">
    <source>
        <dbReference type="ARBA" id="ARBA00002803"/>
    </source>
</evidence>
<dbReference type="PANTHER" id="PTHR21098:SF12">
    <property type="entry name" value="RIBOFLAVIN SYNTHASE"/>
    <property type="match status" value="1"/>
</dbReference>